<sequence>MQDDESIDRMSDTSVAIHGLIHNVLSRCRNEIEEAGQANASIEWHRKMTGLGIGLTLWSTRSSSLKQRVGIVFQPNGNQMAVEMFKGGHAQPFDVFNLEDLNEEVIRSLITRLLVEASS</sequence>
<gene>
    <name evidence="1" type="ORF">RBSWK_06366</name>
</gene>
<name>L7C769_RHOBT</name>
<dbReference type="PATRIC" id="fig|993516.3.peg.6828"/>
<accession>L7C769</accession>
<comment type="caution">
    <text evidence="1">The sequence shown here is derived from an EMBL/GenBank/DDBJ whole genome shotgun (WGS) entry which is preliminary data.</text>
</comment>
<proteinExistence type="predicted"/>
<dbReference type="EMBL" id="AMWG01000184">
    <property type="protein sequence ID" value="ELP29665.1"/>
    <property type="molecule type" value="Genomic_DNA"/>
</dbReference>
<protein>
    <submittedName>
        <fullName evidence="1">Uncharacterized protein</fullName>
    </submittedName>
</protein>
<evidence type="ECO:0000313" key="2">
    <source>
        <dbReference type="Proteomes" id="UP000010959"/>
    </source>
</evidence>
<organism evidence="1 2">
    <name type="scientific">Rhodopirellula baltica SWK14</name>
    <dbReference type="NCBI Taxonomy" id="993516"/>
    <lineage>
        <taxon>Bacteria</taxon>
        <taxon>Pseudomonadati</taxon>
        <taxon>Planctomycetota</taxon>
        <taxon>Planctomycetia</taxon>
        <taxon>Pirellulales</taxon>
        <taxon>Pirellulaceae</taxon>
        <taxon>Rhodopirellula</taxon>
    </lineage>
</organism>
<dbReference type="Proteomes" id="UP000010959">
    <property type="component" value="Unassembled WGS sequence"/>
</dbReference>
<dbReference type="AlphaFoldDB" id="L7C769"/>
<reference evidence="1 2" key="1">
    <citation type="journal article" date="2013" name="Mar. Genomics">
        <title>Expression of sulfatases in Rhodopirellula baltica and the diversity of sulfatases in the genus Rhodopirellula.</title>
        <authorList>
            <person name="Wegner C.E."/>
            <person name="Richter-Heitmann T."/>
            <person name="Klindworth A."/>
            <person name="Klockow C."/>
            <person name="Richter M."/>
            <person name="Achstetter T."/>
            <person name="Glockner F.O."/>
            <person name="Harder J."/>
        </authorList>
    </citation>
    <scope>NUCLEOTIDE SEQUENCE [LARGE SCALE GENOMIC DNA]</scope>
    <source>
        <strain evidence="1 2">SWK14</strain>
    </source>
</reference>
<evidence type="ECO:0000313" key="1">
    <source>
        <dbReference type="EMBL" id="ELP29665.1"/>
    </source>
</evidence>